<dbReference type="Pfam" id="PF12833">
    <property type="entry name" value="HTH_18"/>
    <property type="match status" value="1"/>
</dbReference>
<dbReference type="PROSITE" id="PS01124">
    <property type="entry name" value="HTH_ARAC_FAMILY_2"/>
    <property type="match status" value="1"/>
</dbReference>
<dbReference type="InterPro" id="IPR009057">
    <property type="entry name" value="Homeodomain-like_sf"/>
</dbReference>
<organism evidence="5 6">
    <name type="scientific">Agrilutibacter terrestris</name>
    <dbReference type="NCBI Taxonomy" id="2865112"/>
    <lineage>
        <taxon>Bacteria</taxon>
        <taxon>Pseudomonadati</taxon>
        <taxon>Pseudomonadota</taxon>
        <taxon>Gammaproteobacteria</taxon>
        <taxon>Lysobacterales</taxon>
        <taxon>Lysobacteraceae</taxon>
        <taxon>Agrilutibacter</taxon>
    </lineage>
</organism>
<evidence type="ECO:0000256" key="3">
    <source>
        <dbReference type="ARBA" id="ARBA00023163"/>
    </source>
</evidence>
<evidence type="ECO:0000313" key="5">
    <source>
        <dbReference type="EMBL" id="QNP40590.1"/>
    </source>
</evidence>
<accession>A0A7H0FX24</accession>
<evidence type="ECO:0000259" key="4">
    <source>
        <dbReference type="PROSITE" id="PS01124"/>
    </source>
</evidence>
<dbReference type="RefSeq" id="WP_187712031.1">
    <property type="nucleotide sequence ID" value="NZ_CP060820.1"/>
</dbReference>
<dbReference type="Gene3D" id="1.10.10.60">
    <property type="entry name" value="Homeodomain-like"/>
    <property type="match status" value="2"/>
</dbReference>
<reference evidence="5 6" key="1">
    <citation type="submission" date="2020-08" db="EMBL/GenBank/DDBJ databases">
        <title>Lysobacter sp. II4 sp. nov., isolated from soil.</title>
        <authorList>
            <person name="Woo C.Y."/>
            <person name="Kim J."/>
        </authorList>
    </citation>
    <scope>NUCLEOTIDE SEQUENCE [LARGE SCALE GENOMIC DNA]</scope>
    <source>
        <strain evidence="5 6">II4</strain>
    </source>
</reference>
<keyword evidence="3" id="KW-0804">Transcription</keyword>
<dbReference type="GO" id="GO:0043565">
    <property type="term" value="F:sequence-specific DNA binding"/>
    <property type="evidence" value="ECO:0007669"/>
    <property type="project" value="InterPro"/>
</dbReference>
<proteinExistence type="predicted"/>
<dbReference type="GO" id="GO:0003700">
    <property type="term" value="F:DNA-binding transcription factor activity"/>
    <property type="evidence" value="ECO:0007669"/>
    <property type="project" value="InterPro"/>
</dbReference>
<sequence length="300" mass="33421">MLDKFDYGNTLQRGWRLTPPTISLGRSPSAMFGAARLKFDFTGHGHVVSQASESVYDIYLWFRDLAAPPHWLGGKAIKPPVSRFQAGAACISDITAESEAVFLNPFDGIHIRLGHEAFSDLADDLGAPRISVLRGTGLPDATLTSLVRCLEPALETPSVTTSFYLEHLSLAITAYIARQYGGMTEVPASHSGGLSPAQLRRATELMSEHLDGELTLAQVAVECGLSRSHFTFAFKQSTGMSPHRWWLQYRLDRVKHMLLETDLPISLIASTCGFFDQSHMTNVFKRFLQITPHQYRRQRR</sequence>
<keyword evidence="2" id="KW-0238">DNA-binding</keyword>
<feature type="domain" description="HTH araC/xylS-type" evidence="4">
    <location>
        <begin position="200"/>
        <end position="298"/>
    </location>
</feature>
<dbReference type="InterPro" id="IPR018060">
    <property type="entry name" value="HTH_AraC"/>
</dbReference>
<evidence type="ECO:0000313" key="6">
    <source>
        <dbReference type="Proteomes" id="UP000516018"/>
    </source>
</evidence>
<dbReference type="KEGG" id="lsx:H8B22_14165"/>
<dbReference type="InterPro" id="IPR050204">
    <property type="entry name" value="AraC_XylS_family_regulators"/>
</dbReference>
<protein>
    <submittedName>
        <fullName evidence="5">Helix-turn-helix transcriptional regulator</fullName>
    </submittedName>
</protein>
<dbReference type="AlphaFoldDB" id="A0A7H0FX24"/>
<keyword evidence="6" id="KW-1185">Reference proteome</keyword>
<gene>
    <name evidence="5" type="ORF">H8B22_14165</name>
</gene>
<dbReference type="EMBL" id="CP060820">
    <property type="protein sequence ID" value="QNP40590.1"/>
    <property type="molecule type" value="Genomic_DNA"/>
</dbReference>
<keyword evidence="1" id="KW-0805">Transcription regulation</keyword>
<evidence type="ECO:0000256" key="1">
    <source>
        <dbReference type="ARBA" id="ARBA00023015"/>
    </source>
</evidence>
<name>A0A7H0FX24_9GAMM</name>
<dbReference type="PANTHER" id="PTHR46796:SF14">
    <property type="entry name" value="TRANSCRIPTIONAL REGULATORY PROTEIN"/>
    <property type="match status" value="1"/>
</dbReference>
<dbReference type="PANTHER" id="PTHR46796">
    <property type="entry name" value="HTH-TYPE TRANSCRIPTIONAL ACTIVATOR RHAS-RELATED"/>
    <property type="match status" value="1"/>
</dbReference>
<dbReference type="SMART" id="SM00342">
    <property type="entry name" value="HTH_ARAC"/>
    <property type="match status" value="1"/>
</dbReference>
<evidence type="ECO:0000256" key="2">
    <source>
        <dbReference type="ARBA" id="ARBA00023125"/>
    </source>
</evidence>
<dbReference type="SUPFAM" id="SSF46689">
    <property type="entry name" value="Homeodomain-like"/>
    <property type="match status" value="2"/>
</dbReference>
<dbReference type="Proteomes" id="UP000516018">
    <property type="component" value="Chromosome"/>
</dbReference>